<evidence type="ECO:0000256" key="1">
    <source>
        <dbReference type="SAM" id="Phobius"/>
    </source>
</evidence>
<name>A0ABT3FQD8_9BACT</name>
<evidence type="ECO:0008006" key="4">
    <source>
        <dbReference type="Google" id="ProtNLM"/>
    </source>
</evidence>
<comment type="caution">
    <text evidence="2">The sequence shown here is derived from an EMBL/GenBank/DDBJ whole genome shotgun (WGS) entry which is preliminary data.</text>
</comment>
<gene>
    <name evidence="2" type="ORF">OKA04_13720</name>
</gene>
<dbReference type="Proteomes" id="UP001207930">
    <property type="component" value="Unassembled WGS sequence"/>
</dbReference>
<protein>
    <recommendedName>
        <fullName evidence="4">Two pore domain potassium channel family protein</fullName>
    </recommendedName>
</protein>
<proteinExistence type="predicted"/>
<accession>A0ABT3FQD8</accession>
<sequence length="119" mass="13148">MFRFEHREQRPISTRHFLLRMLRCSVIAGGIVATALMVGIAGYHWIGGLGWIDAFLNASMILGGMGPVDPMPNDAGKIFSGCYALFSGLVFIALAGFLVAPVAHRVLHRFHYEEENESQ</sequence>
<feature type="transmembrane region" description="Helical" evidence="1">
    <location>
        <begin position="21"/>
        <end position="46"/>
    </location>
</feature>
<evidence type="ECO:0000313" key="3">
    <source>
        <dbReference type="Proteomes" id="UP001207930"/>
    </source>
</evidence>
<reference evidence="2 3" key="1">
    <citation type="submission" date="2022-10" db="EMBL/GenBank/DDBJ databases">
        <title>Luteolibacter flavescens strain MCCC 1K03193, whole genome shotgun sequencing project.</title>
        <authorList>
            <person name="Zhao G."/>
            <person name="Shen L."/>
        </authorList>
    </citation>
    <scope>NUCLEOTIDE SEQUENCE [LARGE SCALE GENOMIC DNA]</scope>
    <source>
        <strain evidence="2 3">MCCC 1K03193</strain>
    </source>
</reference>
<dbReference type="RefSeq" id="WP_264501750.1">
    <property type="nucleotide sequence ID" value="NZ_JAPDDS010000007.1"/>
</dbReference>
<keyword evidence="3" id="KW-1185">Reference proteome</keyword>
<feature type="transmembrane region" description="Helical" evidence="1">
    <location>
        <begin position="78"/>
        <end position="100"/>
    </location>
</feature>
<keyword evidence="1" id="KW-0812">Transmembrane</keyword>
<evidence type="ECO:0000313" key="2">
    <source>
        <dbReference type="EMBL" id="MCW1885793.1"/>
    </source>
</evidence>
<keyword evidence="1" id="KW-0472">Membrane</keyword>
<dbReference type="EMBL" id="JAPDDS010000007">
    <property type="protein sequence ID" value="MCW1885793.1"/>
    <property type="molecule type" value="Genomic_DNA"/>
</dbReference>
<organism evidence="2 3">
    <name type="scientific">Luteolibacter flavescens</name>
    <dbReference type="NCBI Taxonomy" id="1859460"/>
    <lineage>
        <taxon>Bacteria</taxon>
        <taxon>Pseudomonadati</taxon>
        <taxon>Verrucomicrobiota</taxon>
        <taxon>Verrucomicrobiia</taxon>
        <taxon>Verrucomicrobiales</taxon>
        <taxon>Verrucomicrobiaceae</taxon>
        <taxon>Luteolibacter</taxon>
    </lineage>
</organism>
<keyword evidence="1" id="KW-1133">Transmembrane helix</keyword>